<dbReference type="AlphaFoldDB" id="A0A1M5JX04"/>
<name>A0A1M5JX04_9BRAD</name>
<proteinExistence type="inferred from homology"/>
<evidence type="ECO:0000256" key="1">
    <source>
        <dbReference type="ARBA" id="ARBA00003502"/>
    </source>
</evidence>
<dbReference type="GO" id="GO:0032993">
    <property type="term" value="C:protein-DNA complex"/>
    <property type="evidence" value="ECO:0007669"/>
    <property type="project" value="TreeGrafter"/>
</dbReference>
<evidence type="ECO:0000313" key="8">
    <source>
        <dbReference type="Proteomes" id="UP000189796"/>
    </source>
</evidence>
<dbReference type="CDD" id="cd08414">
    <property type="entry name" value="PBP2_LTTR_aromatics_like"/>
    <property type="match status" value="1"/>
</dbReference>
<comment type="function">
    <text evidence="1">NodD regulates the expression of the nodABCFE genes which encode other nodulation proteins. NodD is also a negative regulator of its own expression. Binds flavonoids as inducers.</text>
</comment>
<dbReference type="SUPFAM" id="SSF53850">
    <property type="entry name" value="Periplasmic binding protein-like II"/>
    <property type="match status" value="1"/>
</dbReference>
<reference evidence="7 8" key="1">
    <citation type="submission" date="2016-11" db="EMBL/GenBank/DDBJ databases">
        <authorList>
            <person name="Jaros S."/>
            <person name="Januszkiewicz K."/>
            <person name="Wedrychowicz H."/>
        </authorList>
    </citation>
    <scope>NUCLEOTIDE SEQUENCE [LARGE SCALE GENOMIC DNA]</scope>
    <source>
        <strain evidence="7 8">GAS138</strain>
    </source>
</reference>
<dbReference type="GO" id="GO:0003677">
    <property type="term" value="F:DNA binding"/>
    <property type="evidence" value="ECO:0007669"/>
    <property type="project" value="UniProtKB-KW"/>
</dbReference>
<dbReference type="Gene3D" id="3.40.190.10">
    <property type="entry name" value="Periplasmic binding protein-like II"/>
    <property type="match status" value="2"/>
</dbReference>
<gene>
    <name evidence="7" type="ORF">SAMN05443248_1601</name>
</gene>
<evidence type="ECO:0000313" key="7">
    <source>
        <dbReference type="EMBL" id="SHG45086.1"/>
    </source>
</evidence>
<dbReference type="EMBL" id="LT670817">
    <property type="protein sequence ID" value="SHG45086.1"/>
    <property type="molecule type" value="Genomic_DNA"/>
</dbReference>
<accession>A0A1M5JX04</accession>
<keyword evidence="4" id="KW-0238">DNA-binding</keyword>
<dbReference type="SUPFAM" id="SSF46785">
    <property type="entry name" value="Winged helix' DNA-binding domain"/>
    <property type="match status" value="1"/>
</dbReference>
<dbReference type="InterPro" id="IPR036390">
    <property type="entry name" value="WH_DNA-bd_sf"/>
</dbReference>
<dbReference type="Pfam" id="PF03466">
    <property type="entry name" value="LysR_substrate"/>
    <property type="match status" value="1"/>
</dbReference>
<dbReference type="InterPro" id="IPR005119">
    <property type="entry name" value="LysR_subst-bd"/>
</dbReference>
<dbReference type="PANTHER" id="PTHR30346:SF0">
    <property type="entry name" value="HCA OPERON TRANSCRIPTIONAL ACTIVATOR HCAR"/>
    <property type="match status" value="1"/>
</dbReference>
<evidence type="ECO:0000259" key="6">
    <source>
        <dbReference type="PROSITE" id="PS50931"/>
    </source>
</evidence>
<dbReference type="Proteomes" id="UP000189796">
    <property type="component" value="Chromosome I"/>
</dbReference>
<dbReference type="InterPro" id="IPR036388">
    <property type="entry name" value="WH-like_DNA-bd_sf"/>
</dbReference>
<comment type="similarity">
    <text evidence="2">Belongs to the LysR transcriptional regulatory family.</text>
</comment>
<keyword evidence="3" id="KW-0805">Transcription regulation</keyword>
<evidence type="ECO:0000256" key="5">
    <source>
        <dbReference type="ARBA" id="ARBA00023163"/>
    </source>
</evidence>
<protein>
    <submittedName>
        <fullName evidence="7">Transcriptional regulator, LysR family</fullName>
    </submittedName>
</protein>
<dbReference type="FunFam" id="1.10.10.10:FF:000001">
    <property type="entry name" value="LysR family transcriptional regulator"/>
    <property type="match status" value="1"/>
</dbReference>
<dbReference type="GO" id="GO:0003700">
    <property type="term" value="F:DNA-binding transcription factor activity"/>
    <property type="evidence" value="ECO:0007669"/>
    <property type="project" value="InterPro"/>
</dbReference>
<dbReference type="Pfam" id="PF00126">
    <property type="entry name" value="HTH_1"/>
    <property type="match status" value="1"/>
</dbReference>
<dbReference type="PROSITE" id="PS50931">
    <property type="entry name" value="HTH_LYSR"/>
    <property type="match status" value="1"/>
</dbReference>
<dbReference type="InterPro" id="IPR000847">
    <property type="entry name" value="LysR_HTH_N"/>
</dbReference>
<sequence length="310" mass="34261">MSSPLYSRQLLAFVTVAEELHFGRAAERLHMSQPPLSQLIRRFEKEVGTSLFLRTTRSVKLTPAGQILFDCSRNLIDQGNAVLIGMREVATGQRGTLTLGFTSTAAFDALPRAISAYRERYPNVQLLLHEQKTSSELWQELLAGRLDAALLRRQASMSDSGFRFMLVGREPLVVAVPARHRMASFAKVRLADLRDEPFIAFAERKSHYFHALIGGLFERAGFKPRTVTESVLPTMLSLVEAGVGIALVPESAAMVRCGKLAFRQLRGPHTAAELHVALRADGTNAAAGMFATIAAQVCRRRENTQTESIR</sequence>
<feature type="domain" description="HTH lysR-type" evidence="6">
    <location>
        <begin position="5"/>
        <end position="62"/>
    </location>
</feature>
<dbReference type="Gene3D" id="1.10.10.10">
    <property type="entry name" value="Winged helix-like DNA-binding domain superfamily/Winged helix DNA-binding domain"/>
    <property type="match status" value="1"/>
</dbReference>
<organism evidence="7 8">
    <name type="scientific">Bradyrhizobium erythrophlei</name>
    <dbReference type="NCBI Taxonomy" id="1437360"/>
    <lineage>
        <taxon>Bacteria</taxon>
        <taxon>Pseudomonadati</taxon>
        <taxon>Pseudomonadota</taxon>
        <taxon>Alphaproteobacteria</taxon>
        <taxon>Hyphomicrobiales</taxon>
        <taxon>Nitrobacteraceae</taxon>
        <taxon>Bradyrhizobium</taxon>
    </lineage>
</organism>
<dbReference type="PANTHER" id="PTHR30346">
    <property type="entry name" value="TRANSCRIPTIONAL DUAL REGULATOR HCAR-RELATED"/>
    <property type="match status" value="1"/>
</dbReference>
<evidence type="ECO:0000256" key="4">
    <source>
        <dbReference type="ARBA" id="ARBA00023125"/>
    </source>
</evidence>
<dbReference type="PRINTS" id="PR00039">
    <property type="entry name" value="HTHLYSR"/>
</dbReference>
<evidence type="ECO:0000256" key="3">
    <source>
        <dbReference type="ARBA" id="ARBA00023015"/>
    </source>
</evidence>
<evidence type="ECO:0000256" key="2">
    <source>
        <dbReference type="ARBA" id="ARBA00009437"/>
    </source>
</evidence>
<keyword evidence="5" id="KW-0804">Transcription</keyword>